<evidence type="ECO:0000313" key="1">
    <source>
        <dbReference type="EMBL" id="KAK8514662.1"/>
    </source>
</evidence>
<evidence type="ECO:0000313" key="2">
    <source>
        <dbReference type="Proteomes" id="UP001472677"/>
    </source>
</evidence>
<dbReference type="EMBL" id="JBBPBM010000066">
    <property type="protein sequence ID" value="KAK8514662.1"/>
    <property type="molecule type" value="Genomic_DNA"/>
</dbReference>
<gene>
    <name evidence="1" type="ORF">V6N12_057559</name>
</gene>
<sequence>MLSHDEFMDYFQQLQNLQIRNGSMIRYVLEDDEAVHRFEFLQQLKYPLLRKQRFDFHVSTATGNDPFQPNERVELIQDLRFKTVTLKIEITPD</sequence>
<accession>A0ABR2C5T5</accession>
<name>A0ABR2C5T5_9ROSI</name>
<protein>
    <submittedName>
        <fullName evidence="1">Uncharacterized protein</fullName>
    </submittedName>
</protein>
<comment type="caution">
    <text evidence="1">The sequence shown here is derived from an EMBL/GenBank/DDBJ whole genome shotgun (WGS) entry which is preliminary data.</text>
</comment>
<dbReference type="Proteomes" id="UP001472677">
    <property type="component" value="Unassembled WGS sequence"/>
</dbReference>
<keyword evidence="2" id="KW-1185">Reference proteome</keyword>
<organism evidence="1 2">
    <name type="scientific">Hibiscus sabdariffa</name>
    <name type="common">roselle</name>
    <dbReference type="NCBI Taxonomy" id="183260"/>
    <lineage>
        <taxon>Eukaryota</taxon>
        <taxon>Viridiplantae</taxon>
        <taxon>Streptophyta</taxon>
        <taxon>Embryophyta</taxon>
        <taxon>Tracheophyta</taxon>
        <taxon>Spermatophyta</taxon>
        <taxon>Magnoliopsida</taxon>
        <taxon>eudicotyledons</taxon>
        <taxon>Gunneridae</taxon>
        <taxon>Pentapetalae</taxon>
        <taxon>rosids</taxon>
        <taxon>malvids</taxon>
        <taxon>Malvales</taxon>
        <taxon>Malvaceae</taxon>
        <taxon>Malvoideae</taxon>
        <taxon>Hibiscus</taxon>
    </lineage>
</organism>
<reference evidence="1 2" key="1">
    <citation type="journal article" date="2024" name="G3 (Bethesda)">
        <title>Genome assembly of Hibiscus sabdariffa L. provides insights into metabolisms of medicinal natural products.</title>
        <authorList>
            <person name="Kim T."/>
        </authorList>
    </citation>
    <scope>NUCLEOTIDE SEQUENCE [LARGE SCALE GENOMIC DNA]</scope>
    <source>
        <strain evidence="1">TK-2024</strain>
        <tissue evidence="1">Old leaves</tissue>
    </source>
</reference>
<proteinExistence type="predicted"/>